<evidence type="ECO:0000313" key="4">
    <source>
        <dbReference type="Proteomes" id="UP000236454"/>
    </source>
</evidence>
<dbReference type="Gene3D" id="2.60.40.4070">
    <property type="match status" value="1"/>
</dbReference>
<name>A0A1I7AND4_9FLAO</name>
<dbReference type="NCBIfam" id="NF033707">
    <property type="entry name" value="T9SS_sortase"/>
    <property type="match status" value="1"/>
</dbReference>
<keyword evidence="4" id="KW-1185">Reference proteome</keyword>
<dbReference type="Gene3D" id="3.40.50.10390">
    <property type="entry name" value="Gingipain r, domain 1"/>
    <property type="match status" value="1"/>
</dbReference>
<protein>
    <submittedName>
        <fullName evidence="3">Peptidase family C25</fullName>
    </submittedName>
</protein>
<dbReference type="SUPFAM" id="SSF52129">
    <property type="entry name" value="Caspase-like"/>
    <property type="match status" value="1"/>
</dbReference>
<feature type="domain" description="Gingipain" evidence="2">
    <location>
        <begin position="526"/>
        <end position="913"/>
    </location>
</feature>
<dbReference type="InterPro" id="IPR029031">
    <property type="entry name" value="Gingipain_N_sf"/>
</dbReference>
<gene>
    <name evidence="3" type="ORF">SAMN05216474_2251</name>
</gene>
<proteinExistence type="predicted"/>
<accession>A0A1I7AND4</accession>
<dbReference type="Proteomes" id="UP000236454">
    <property type="component" value="Unassembled WGS sequence"/>
</dbReference>
<sequence length="1273" mass="143112">MMIRQFLLWVTVLFFGTNLWSQREITITVDWNTDDPSLLAQNITYKDQDVFYEWKMKKSSKSWALQFISYTSVPASTSEIKELNERNINIPDAFVFKRNTTDNREQLFESVKLSPYIKVNSNIRKITSVTATENPNYFAPAKNRDFKAHSALQPGSGDWYKIKVTQDGVHVITYDFLQSIGVNVNNLNPDHINIFGNGFGELPYENYLYRPDDIIKNAIEVIGGNDGSFDPGDKILFYGKGPNRWQRLGSIGFERIQNHYSDYSAYFININASETPLRISNAQTTTAAATHTVTSFNDFARHEKEEVNLIHSGRRWYGEKFDVELSQNFSFNLPNVDPNAPAALRYAIAYNSGDNTSTFDVNYNGNTISSNTINSWTGGETAFGRKVVSVTNGDFIPTSGNITLNCILNRNLPSMYAYLDFLEVNVKRQLKLVENQMDFRDIQSVGNGNIANFQISNYSSAYKIWEVTDNTQPSLVNGNVNGNTYSFSVNADSLREFIAFNGNYLTPSFIEKVNNQDLHGLGYADYLIITHPLFKAQALRLAKLHESEGLSYHLVDINDIYNEFSGGAPDITAIRMFAKMFYDRANGDPNLMPKYMCLFGDGTYDPKNRVEDNNNMIPTYQALNSEHHITSQVSDDYFGLLGDNEGMSSSDDLDIAIGRLIVTTELQAKQMVDKIEHYMKNGSNLFATSSSNTDANGYSSTQGSWRLNYALIADDMDKTSDNFLTGDIEPFFNYVETNHPMMNANKIYLDAFTQKTSAAGERYPEVNEMINRNFASGNLVMTYIGHGGEAGLAQERILTNNQINALTNIDRLPLFVSATCEFTRFDNNKVISAGEYLYLNPKGGAIALMTTTRSVYIDVNSIINIAFYQNVFKPDNNGNPQTLGEIIRLTKNQAATTGNKRCFTLIGDPALRLALPRHKVVIDSINGYNINTYADTLRALSTARVSGHLEDINGNPFSYNGVIENTIFDKKKDYLTLGNDLASPTLYQQQVNKLYKGKSTVTDGKFSYEFIVPKDINYNFGFGKASDYFYNSTQSAGGENQLFYVGGIDTNGIDDNIGPEIEVFLNDESFVNGGLSDETPILKATLFDESGINTVGNGIGHNITVIIDEKSEELIVLNDFYEADLDTYKSGTLSYQLNRLEPGRHTLTFKAWDVNNNSSEKTIEFIVQEKEEIALKHVLNYPNPFTTSTEFFFEHNQVSTSLETQIEIYTVSGILVKTINKEVLTDGFRSEGIKWDGLDEFGDQLAKGLYIYKIKVRTADGKETSVIEKLYLL</sequence>
<keyword evidence="1" id="KW-0732">Signal</keyword>
<dbReference type="CDD" id="cd02258">
    <property type="entry name" value="Peptidase_C25_N"/>
    <property type="match status" value="1"/>
</dbReference>
<dbReference type="OrthoDB" id="9809780at2"/>
<dbReference type="Gene3D" id="3.40.50.1460">
    <property type="match status" value="1"/>
</dbReference>
<dbReference type="AlphaFoldDB" id="A0A1I7AND4"/>
<dbReference type="NCBIfam" id="TIGR04183">
    <property type="entry name" value="Por_Secre_tail"/>
    <property type="match status" value="1"/>
</dbReference>
<evidence type="ECO:0000259" key="2">
    <source>
        <dbReference type="Pfam" id="PF01364"/>
    </source>
</evidence>
<dbReference type="RefSeq" id="WP_090249551.1">
    <property type="nucleotide sequence ID" value="NZ_FPAS01000003.1"/>
</dbReference>
<dbReference type="InterPro" id="IPR026444">
    <property type="entry name" value="Secre_tail"/>
</dbReference>
<dbReference type="STRING" id="477690.SAMN05216474_2251"/>
<dbReference type="EMBL" id="FPAS01000003">
    <property type="protein sequence ID" value="SFT76376.1"/>
    <property type="molecule type" value="Genomic_DNA"/>
</dbReference>
<dbReference type="Pfam" id="PF01364">
    <property type="entry name" value="Peptidase_C25"/>
    <property type="match status" value="1"/>
</dbReference>
<dbReference type="GO" id="GO:0008234">
    <property type="term" value="F:cysteine-type peptidase activity"/>
    <property type="evidence" value="ECO:0007669"/>
    <property type="project" value="InterPro"/>
</dbReference>
<dbReference type="GO" id="GO:0006508">
    <property type="term" value="P:proteolysis"/>
    <property type="evidence" value="ECO:0007669"/>
    <property type="project" value="InterPro"/>
</dbReference>
<evidence type="ECO:0000256" key="1">
    <source>
        <dbReference type="ARBA" id="ARBA00022729"/>
    </source>
</evidence>
<dbReference type="InterPro" id="IPR029030">
    <property type="entry name" value="Caspase-like_dom_sf"/>
</dbReference>
<dbReference type="InterPro" id="IPR001769">
    <property type="entry name" value="Gingipain"/>
</dbReference>
<evidence type="ECO:0000313" key="3">
    <source>
        <dbReference type="EMBL" id="SFT76376.1"/>
    </source>
</evidence>
<reference evidence="3 4" key="1">
    <citation type="submission" date="2016-10" db="EMBL/GenBank/DDBJ databases">
        <authorList>
            <person name="de Groot N.N."/>
        </authorList>
    </citation>
    <scope>NUCLEOTIDE SEQUENCE [LARGE SCALE GENOMIC DNA]</scope>
    <source>
        <strain evidence="3 4">CGMCC 1.7005</strain>
    </source>
</reference>
<organism evidence="3 4">
    <name type="scientific">Lishizhenia tianjinensis</name>
    <dbReference type="NCBI Taxonomy" id="477690"/>
    <lineage>
        <taxon>Bacteria</taxon>
        <taxon>Pseudomonadati</taxon>
        <taxon>Bacteroidota</taxon>
        <taxon>Flavobacteriia</taxon>
        <taxon>Flavobacteriales</taxon>
        <taxon>Crocinitomicaceae</taxon>
        <taxon>Lishizhenia</taxon>
    </lineage>
</organism>